<evidence type="ECO:0000256" key="1">
    <source>
        <dbReference type="ARBA" id="ARBA00022723"/>
    </source>
</evidence>
<keyword evidence="2" id="KW-0560">Oxidoreductase</keyword>
<dbReference type="Proteomes" id="UP000663629">
    <property type="component" value="Plasmid p1"/>
</dbReference>
<reference evidence="4 5" key="1">
    <citation type="submission" date="2021-02" db="EMBL/GenBank/DDBJ databases">
        <title>Paracoccus methylovroum sp.nov., a new methanol and methylamine utilizing methylotrophic denitrifer.</title>
        <authorList>
            <person name="Timsy T."/>
            <person name="Behrendt U."/>
            <person name="Ulrich A."/>
            <person name="Spanner T."/>
            <person name="Foesel B.U."/>
            <person name="Horn M.A."/>
            <person name="Kolb S."/>
        </authorList>
    </citation>
    <scope>NUCLEOTIDE SEQUENCE [LARGE SCALE GENOMIC DNA]</scope>
    <source>
        <strain evidence="4 5">H4-D09</strain>
        <plasmid evidence="4 5">p1</plasmid>
    </source>
</reference>
<evidence type="ECO:0000313" key="4">
    <source>
        <dbReference type="EMBL" id="QRZ14346.1"/>
    </source>
</evidence>
<dbReference type="PANTHER" id="PTHR48267:SF1">
    <property type="entry name" value="BILIRUBIN OXIDASE"/>
    <property type="match status" value="1"/>
</dbReference>
<dbReference type="InterPro" id="IPR002355">
    <property type="entry name" value="Cu_oxidase_Cu_BS"/>
</dbReference>
<organism evidence="4 5">
    <name type="scientific">Paracoccus methylovorus</name>
    <dbReference type="NCBI Taxonomy" id="2812658"/>
    <lineage>
        <taxon>Bacteria</taxon>
        <taxon>Pseudomonadati</taxon>
        <taxon>Pseudomonadota</taxon>
        <taxon>Alphaproteobacteria</taxon>
        <taxon>Rhodobacterales</taxon>
        <taxon>Paracoccaceae</taxon>
        <taxon>Paracoccus</taxon>
    </lineage>
</organism>
<proteinExistence type="predicted"/>
<name>A0ABX7JK86_9RHOB</name>
<evidence type="ECO:0000313" key="5">
    <source>
        <dbReference type="Proteomes" id="UP000663629"/>
    </source>
</evidence>
<gene>
    <name evidence="4" type="ORF">JWJ88_12725</name>
</gene>
<dbReference type="EMBL" id="CP070369">
    <property type="protein sequence ID" value="QRZ14346.1"/>
    <property type="molecule type" value="Genomic_DNA"/>
</dbReference>
<dbReference type="PANTHER" id="PTHR48267">
    <property type="entry name" value="CUPREDOXIN SUPERFAMILY PROTEIN"/>
    <property type="match status" value="1"/>
</dbReference>
<feature type="domain" description="Plastocyanin-like" evidence="3">
    <location>
        <begin position="186"/>
        <end position="301"/>
    </location>
</feature>
<dbReference type="SUPFAM" id="SSF49503">
    <property type="entry name" value="Cupredoxins"/>
    <property type="match status" value="2"/>
</dbReference>
<accession>A0ABX7JK86</accession>
<keyword evidence="5" id="KW-1185">Reference proteome</keyword>
<dbReference type="InterPro" id="IPR033138">
    <property type="entry name" value="Cu_oxidase_CS"/>
</dbReference>
<evidence type="ECO:0000259" key="3">
    <source>
        <dbReference type="Pfam" id="PF07731"/>
    </source>
</evidence>
<dbReference type="PROSITE" id="PS00080">
    <property type="entry name" value="MULTICOPPER_OXIDASE2"/>
    <property type="match status" value="1"/>
</dbReference>
<dbReference type="PROSITE" id="PS00079">
    <property type="entry name" value="MULTICOPPER_OXIDASE1"/>
    <property type="match status" value="1"/>
</dbReference>
<dbReference type="Pfam" id="PF07731">
    <property type="entry name" value="Cu-oxidase_2"/>
    <property type="match status" value="1"/>
</dbReference>
<protein>
    <submittedName>
        <fullName evidence="4">Multicopper oxidase domain-containing protein</fullName>
    </submittedName>
</protein>
<dbReference type="InterPro" id="IPR045087">
    <property type="entry name" value="Cu-oxidase_fam"/>
</dbReference>
<evidence type="ECO:0000256" key="2">
    <source>
        <dbReference type="ARBA" id="ARBA00023002"/>
    </source>
</evidence>
<dbReference type="RefSeq" id="WP_205295323.1">
    <property type="nucleotide sequence ID" value="NZ_CP070369.1"/>
</dbReference>
<keyword evidence="1" id="KW-0479">Metal-binding</keyword>
<dbReference type="InterPro" id="IPR008972">
    <property type="entry name" value="Cupredoxin"/>
</dbReference>
<geneLocation type="plasmid" evidence="4 5">
    <name>p1</name>
</geneLocation>
<keyword evidence="4" id="KW-0614">Plasmid</keyword>
<sequence>MAWHGLGGFFVIEDEEEKALGLPSGEDEWFLFLRDIQLDALGRIFFPDDAGGSEGTLPLINGVVNPRAHAANRQLRLRILNGANARVFRLSADAPLTLIGNDGGLLETPVPVDQIQMGPAERIDVILDLRKIAPGTVVGLRDDSFAAPLLEITVREGAPDHWQLPKRLSTITPLVHHGSEPDRVFTFQGDSTINDKPFEPTRIDFAIPFGKVERWRFQSAQGAPHPIHIHGAHFQVIQRSGRGRNQVEPWERGWKDTVLKWAPEQVDILVRFDTYEGRYLLHCHKLEHEDGGMMLNFVVGKDPEAALEKARIEALYGPICTTRQG</sequence>
<dbReference type="Gene3D" id="2.60.40.420">
    <property type="entry name" value="Cupredoxins - blue copper proteins"/>
    <property type="match status" value="2"/>
</dbReference>
<dbReference type="InterPro" id="IPR011706">
    <property type="entry name" value="Cu-oxidase_C"/>
</dbReference>